<dbReference type="AlphaFoldDB" id="A0A0G1P233"/>
<accession>A0A0G1P233</accession>
<dbReference type="InterPro" id="IPR011990">
    <property type="entry name" value="TPR-like_helical_dom_sf"/>
</dbReference>
<proteinExistence type="predicted"/>
<reference evidence="1 2" key="1">
    <citation type="journal article" date="2015" name="Nature">
        <title>rRNA introns, odd ribosomes, and small enigmatic genomes across a large radiation of phyla.</title>
        <authorList>
            <person name="Brown C.T."/>
            <person name="Hug L.A."/>
            <person name="Thomas B.C."/>
            <person name="Sharon I."/>
            <person name="Castelle C.J."/>
            <person name="Singh A."/>
            <person name="Wilkins M.J."/>
            <person name="Williams K.H."/>
            <person name="Banfield J.F."/>
        </authorList>
    </citation>
    <scope>NUCLEOTIDE SEQUENCE [LARGE SCALE GENOMIC DNA]</scope>
</reference>
<dbReference type="Gene3D" id="1.25.40.10">
    <property type="entry name" value="Tetratricopeptide repeat domain"/>
    <property type="match status" value="1"/>
</dbReference>
<comment type="caution">
    <text evidence="1">The sequence shown here is derived from an EMBL/GenBank/DDBJ whole genome shotgun (WGS) entry which is preliminary data.</text>
</comment>
<gene>
    <name evidence="1" type="ORF">UX39_C0005G0007</name>
</gene>
<dbReference type="InterPro" id="IPR019734">
    <property type="entry name" value="TPR_rpt"/>
</dbReference>
<dbReference type="Proteomes" id="UP000034175">
    <property type="component" value="Unassembled WGS sequence"/>
</dbReference>
<evidence type="ECO:0000313" key="1">
    <source>
        <dbReference type="EMBL" id="KKU26969.1"/>
    </source>
</evidence>
<sequence>MTSQKNLLAILFVLIILGVVSTYIFKDLRKSTVNNLQPPVEEVETAPILLGDGISGDYKINVLPNEEPKNPSASAKIPDLSLPVTNYSRLDEAAFKAISQNISKIVLELKNEPNNELGWLNLAVYRKMLGDYAGAVQLLDYVVISWPSDYAPYNNLADLYQFYIKNYPLAEKNWLKVIELKPDYLQAYINLYDLYKDLYTEKQAKSLPILQQGLANNPKSIDLMVYIARYYRLAGDNAQARVYYDKAITEANNLGKGAVLDSLSKEAEGSI</sequence>
<protein>
    <submittedName>
        <fullName evidence="1">Tetratricopeptide repeat protein</fullName>
    </submittedName>
</protein>
<dbReference type="EMBL" id="LCMA01000005">
    <property type="protein sequence ID" value="KKU26969.1"/>
    <property type="molecule type" value="Genomic_DNA"/>
</dbReference>
<organism evidence="1 2">
    <name type="scientific">Candidatus Magasanikbacteria bacterium GW2011_GWA2_46_17</name>
    <dbReference type="NCBI Taxonomy" id="1619042"/>
    <lineage>
        <taxon>Bacteria</taxon>
        <taxon>Candidatus Magasanikiibacteriota</taxon>
    </lineage>
</organism>
<name>A0A0G1P233_9BACT</name>
<evidence type="ECO:0000313" key="2">
    <source>
        <dbReference type="Proteomes" id="UP000034175"/>
    </source>
</evidence>
<dbReference type="SUPFAM" id="SSF48452">
    <property type="entry name" value="TPR-like"/>
    <property type="match status" value="1"/>
</dbReference>
<dbReference type="SMART" id="SM00028">
    <property type="entry name" value="TPR"/>
    <property type="match status" value="3"/>
</dbReference>